<accession>A0AAW1UWQ1</accession>
<comment type="caution">
    <text evidence="1">The sequence shown here is derived from an EMBL/GenBank/DDBJ whole genome shotgun (WGS) entry which is preliminary data.</text>
</comment>
<dbReference type="EMBL" id="JARQZJ010000106">
    <property type="protein sequence ID" value="KAK9887243.1"/>
    <property type="molecule type" value="Genomic_DNA"/>
</dbReference>
<sequence>AASKITKKLPKTQCGINKKIVENFFYMFEVTKDELIRIVKQMKGYDEIPMNIIYRIMTNIAQPLAINNNKQ</sequence>
<protein>
    <submittedName>
        <fullName evidence="1">Uncharacterized protein</fullName>
    </submittedName>
</protein>
<dbReference type="AlphaFoldDB" id="A0AAW1UWQ1"/>
<gene>
    <name evidence="1" type="ORF">WA026_021090</name>
</gene>
<dbReference type="Proteomes" id="UP001431783">
    <property type="component" value="Unassembled WGS sequence"/>
</dbReference>
<evidence type="ECO:0000313" key="1">
    <source>
        <dbReference type="EMBL" id="KAK9887243.1"/>
    </source>
</evidence>
<reference evidence="1 2" key="1">
    <citation type="submission" date="2023-03" db="EMBL/GenBank/DDBJ databases">
        <title>Genome insight into feeding habits of ladybird beetles.</title>
        <authorList>
            <person name="Li H.-S."/>
            <person name="Huang Y.-H."/>
            <person name="Pang H."/>
        </authorList>
    </citation>
    <scope>NUCLEOTIDE SEQUENCE [LARGE SCALE GENOMIC DNA]</scope>
    <source>
        <strain evidence="1">SYSU_2023b</strain>
        <tissue evidence="1">Whole body</tissue>
    </source>
</reference>
<name>A0AAW1UWQ1_9CUCU</name>
<feature type="non-terminal residue" evidence="1">
    <location>
        <position position="1"/>
    </location>
</feature>
<proteinExistence type="predicted"/>
<evidence type="ECO:0000313" key="2">
    <source>
        <dbReference type="Proteomes" id="UP001431783"/>
    </source>
</evidence>
<organism evidence="1 2">
    <name type="scientific">Henosepilachna vigintioctopunctata</name>
    <dbReference type="NCBI Taxonomy" id="420089"/>
    <lineage>
        <taxon>Eukaryota</taxon>
        <taxon>Metazoa</taxon>
        <taxon>Ecdysozoa</taxon>
        <taxon>Arthropoda</taxon>
        <taxon>Hexapoda</taxon>
        <taxon>Insecta</taxon>
        <taxon>Pterygota</taxon>
        <taxon>Neoptera</taxon>
        <taxon>Endopterygota</taxon>
        <taxon>Coleoptera</taxon>
        <taxon>Polyphaga</taxon>
        <taxon>Cucujiformia</taxon>
        <taxon>Coccinelloidea</taxon>
        <taxon>Coccinellidae</taxon>
        <taxon>Epilachninae</taxon>
        <taxon>Epilachnini</taxon>
        <taxon>Henosepilachna</taxon>
    </lineage>
</organism>
<keyword evidence="2" id="KW-1185">Reference proteome</keyword>